<evidence type="ECO:0000256" key="2">
    <source>
        <dbReference type="ARBA" id="ARBA00022692"/>
    </source>
</evidence>
<keyword evidence="10" id="KW-1185">Reference proteome</keyword>
<evidence type="ECO:0000313" key="9">
    <source>
        <dbReference type="EMBL" id="EAW22936.1"/>
    </source>
</evidence>
<reference evidence="10" key="1">
    <citation type="journal article" date="2008" name="PLoS Genet.">
        <title>Genomic islands in the pathogenic filamentous fungus Aspergillus fumigatus.</title>
        <authorList>
            <person name="Fedorova N.D."/>
            <person name="Khaldi N."/>
            <person name="Joardar V.S."/>
            <person name="Maiti R."/>
            <person name="Amedeo P."/>
            <person name="Anderson M.J."/>
            <person name="Crabtree J."/>
            <person name="Silva J.C."/>
            <person name="Badger J.H."/>
            <person name="Albarraq A."/>
            <person name="Angiuoli S."/>
            <person name="Bussey H."/>
            <person name="Bowyer P."/>
            <person name="Cotty P.J."/>
            <person name="Dyer P.S."/>
            <person name="Egan A."/>
            <person name="Galens K."/>
            <person name="Fraser-Liggett C.M."/>
            <person name="Haas B.J."/>
            <person name="Inman J.M."/>
            <person name="Kent R."/>
            <person name="Lemieux S."/>
            <person name="Malavazi I."/>
            <person name="Orvis J."/>
            <person name="Roemer T."/>
            <person name="Ronning C.M."/>
            <person name="Sundaram J.P."/>
            <person name="Sutton G."/>
            <person name="Turner G."/>
            <person name="Venter J.C."/>
            <person name="White O.R."/>
            <person name="Whitty B.R."/>
            <person name="Youngman P."/>
            <person name="Wolfe K.H."/>
            <person name="Goldman G.H."/>
            <person name="Wortman J.R."/>
            <person name="Jiang B."/>
            <person name="Denning D.W."/>
            <person name="Nierman W.C."/>
        </authorList>
    </citation>
    <scope>NUCLEOTIDE SEQUENCE [LARGE SCALE GENOMIC DNA]</scope>
    <source>
        <strain evidence="10">ATCC 1020 / DSM 3700 / CBS 544.65 / FGSC A1164 / JCM 1740 / NRRL 181 / WB 181</strain>
    </source>
</reference>
<feature type="transmembrane region" description="Helical" evidence="7">
    <location>
        <begin position="137"/>
        <end position="156"/>
    </location>
</feature>
<dbReference type="HOGENOM" id="CLU_032828_4_3_1"/>
<dbReference type="GO" id="GO:0016020">
    <property type="term" value="C:membrane"/>
    <property type="evidence" value="ECO:0007669"/>
    <property type="project" value="UniProtKB-SubCell"/>
</dbReference>
<evidence type="ECO:0000313" key="10">
    <source>
        <dbReference type="Proteomes" id="UP000006702"/>
    </source>
</evidence>
<dbReference type="Proteomes" id="UP000006702">
    <property type="component" value="Unassembled WGS sequence"/>
</dbReference>
<dbReference type="PANTHER" id="PTHR22911">
    <property type="entry name" value="ACYL-MALONYL CONDENSING ENZYME-RELATED"/>
    <property type="match status" value="1"/>
</dbReference>
<comment type="subcellular location">
    <subcellularLocation>
        <location evidence="1">Endoplasmic reticulum membrane</location>
        <topology evidence="1">Multi-pass membrane protein</topology>
    </subcellularLocation>
</comment>
<evidence type="ECO:0000256" key="4">
    <source>
        <dbReference type="ARBA" id="ARBA00022989"/>
    </source>
</evidence>
<dbReference type="OrthoDB" id="306876at2759"/>
<evidence type="ECO:0000256" key="7">
    <source>
        <dbReference type="SAM" id="Phobius"/>
    </source>
</evidence>
<dbReference type="eggNOG" id="KOG4510">
    <property type="taxonomic scope" value="Eukaryota"/>
</dbReference>
<dbReference type="OMA" id="PIASCYV"/>
<feature type="transmembrane region" description="Helical" evidence="7">
    <location>
        <begin position="304"/>
        <end position="328"/>
    </location>
</feature>
<organism evidence="9 10">
    <name type="scientific">Neosartorya fischeri (strain ATCC 1020 / DSM 3700 / CBS 544.65 / FGSC A1164 / JCM 1740 / NRRL 181 / WB 181)</name>
    <name type="common">Aspergillus fischerianus</name>
    <dbReference type="NCBI Taxonomy" id="331117"/>
    <lineage>
        <taxon>Eukaryota</taxon>
        <taxon>Fungi</taxon>
        <taxon>Dikarya</taxon>
        <taxon>Ascomycota</taxon>
        <taxon>Pezizomycotina</taxon>
        <taxon>Eurotiomycetes</taxon>
        <taxon>Eurotiomycetidae</taxon>
        <taxon>Eurotiales</taxon>
        <taxon>Aspergillaceae</taxon>
        <taxon>Aspergillus</taxon>
        <taxon>Aspergillus subgen. Fumigati</taxon>
    </lineage>
</organism>
<accession>A1D3E3</accession>
<dbReference type="Pfam" id="PF00892">
    <property type="entry name" value="EamA"/>
    <property type="match status" value="1"/>
</dbReference>
<dbReference type="VEuPathDB" id="FungiDB:NFIA_016320"/>
<dbReference type="AlphaFoldDB" id="A1D3E3"/>
<dbReference type="EMBL" id="DS027688">
    <property type="protein sequence ID" value="EAW22936.1"/>
    <property type="molecule type" value="Genomic_DNA"/>
</dbReference>
<keyword evidence="5 7" id="KW-0472">Membrane</keyword>
<feature type="transmembrane region" description="Helical" evidence="7">
    <location>
        <begin position="108"/>
        <end position="125"/>
    </location>
</feature>
<feature type="domain" description="EamA" evidence="8">
    <location>
        <begin position="74"/>
        <end position="210"/>
    </location>
</feature>
<evidence type="ECO:0000256" key="5">
    <source>
        <dbReference type="ARBA" id="ARBA00023136"/>
    </source>
</evidence>
<dbReference type="InterPro" id="IPR037185">
    <property type="entry name" value="EmrE-like"/>
</dbReference>
<dbReference type="PANTHER" id="PTHR22911:SF6">
    <property type="entry name" value="SOLUTE CARRIER FAMILY 35 MEMBER G1"/>
    <property type="match status" value="1"/>
</dbReference>
<dbReference type="KEGG" id="nfi:NFIA_016320"/>
<keyword evidence="2 7" id="KW-0812">Transmembrane</keyword>
<sequence>MASSQRQYNTLQNCESIAAPPLSENGLNGYEDDIRRPLLGSSSSTHPEGNGKEDSQSWLRAVYEEGKEIWLQGKGMILVTLAQFFGASMNVMTQILELDSGLHPFQILFARMSVTVVASYLYMWYTKVPHPFGTRPVLGLLIFRAMGGFFGVYSIYYAVQYLPLSEATVLTFLAPILCCYACSLFIPNETFTRRQQLAALVSMVGVVLIARPFSSSATPPDPEKLEGRKPGTTDDSQHIVAILAMMVGVLGSTCAYTSIRIIGQRCHPLVSVTYFSLFTTVMSFLAMLLVPSVPFKLPETGLEWTLIVGLGVCGFLLQFLLTAGLSYAPPPPRRSQRVSGGDGSDCKPARSSSGSRATSMIYTQMLFALFYDKVVWGNTLSPLSWAGSALIVGSALYVALVRDGKKSAAAAVAVDETAEEGREPVA</sequence>
<dbReference type="InterPro" id="IPR000620">
    <property type="entry name" value="EamA_dom"/>
</dbReference>
<feature type="transmembrane region" description="Helical" evidence="7">
    <location>
        <begin position="271"/>
        <end position="292"/>
    </location>
</feature>
<keyword evidence="3" id="KW-0256">Endoplasmic reticulum</keyword>
<evidence type="ECO:0000259" key="8">
    <source>
        <dbReference type="Pfam" id="PF00892"/>
    </source>
</evidence>
<feature type="region of interest" description="Disordered" evidence="6">
    <location>
        <begin position="330"/>
        <end position="354"/>
    </location>
</feature>
<dbReference type="SUPFAM" id="SSF103481">
    <property type="entry name" value="Multidrug resistance efflux transporter EmrE"/>
    <property type="match status" value="2"/>
</dbReference>
<dbReference type="RefSeq" id="XP_001264833.1">
    <property type="nucleotide sequence ID" value="XM_001264832.1"/>
</dbReference>
<feature type="transmembrane region" description="Helical" evidence="7">
    <location>
        <begin position="198"/>
        <end position="218"/>
    </location>
</feature>
<evidence type="ECO:0000256" key="6">
    <source>
        <dbReference type="SAM" id="MobiDB-lite"/>
    </source>
</evidence>
<feature type="transmembrane region" description="Helical" evidence="7">
    <location>
        <begin position="168"/>
        <end position="186"/>
    </location>
</feature>
<feature type="transmembrane region" description="Helical" evidence="7">
    <location>
        <begin position="238"/>
        <end position="259"/>
    </location>
</feature>
<feature type="transmembrane region" description="Helical" evidence="7">
    <location>
        <begin position="76"/>
        <end position="96"/>
    </location>
</feature>
<gene>
    <name evidence="9" type="ORF">NFIA_016320</name>
</gene>
<dbReference type="STRING" id="331117.A1D3E3"/>
<proteinExistence type="predicted"/>
<keyword evidence="4 7" id="KW-1133">Transmembrane helix</keyword>
<name>A1D3E3_NEOFI</name>
<protein>
    <recommendedName>
        <fullName evidence="8">EamA domain-containing protein</fullName>
    </recommendedName>
</protein>
<evidence type="ECO:0000256" key="3">
    <source>
        <dbReference type="ARBA" id="ARBA00022824"/>
    </source>
</evidence>
<evidence type="ECO:0000256" key="1">
    <source>
        <dbReference type="ARBA" id="ARBA00004477"/>
    </source>
</evidence>
<dbReference type="GeneID" id="4591885"/>